<evidence type="ECO:0000256" key="1">
    <source>
        <dbReference type="SAM" id="MobiDB-lite"/>
    </source>
</evidence>
<evidence type="ECO:0000313" key="3">
    <source>
        <dbReference type="EMBL" id="JAG79328.1"/>
    </source>
</evidence>
<sequence>PTKIPVSSIGSWKSIMCRRIWKIVFILVIAECILQVVQGNELINVCIRNVRLNECFSQCISRHGQEFATGYLPYGRGGGNQFGPDGGIGRITEGGISGIGPGGRTGPWSGSTGPLSSLLNDRSET</sequence>
<feature type="transmembrane region" description="Helical" evidence="2">
    <location>
        <begin position="20"/>
        <end position="37"/>
    </location>
</feature>
<feature type="non-terminal residue" evidence="3">
    <location>
        <position position="1"/>
    </location>
</feature>
<feature type="compositionally biased region" description="Gly residues" evidence="1">
    <location>
        <begin position="95"/>
        <end position="105"/>
    </location>
</feature>
<organism evidence="3">
    <name type="scientific">Fopius arisanus</name>
    <dbReference type="NCBI Taxonomy" id="64838"/>
    <lineage>
        <taxon>Eukaryota</taxon>
        <taxon>Metazoa</taxon>
        <taxon>Ecdysozoa</taxon>
        <taxon>Arthropoda</taxon>
        <taxon>Hexapoda</taxon>
        <taxon>Insecta</taxon>
        <taxon>Pterygota</taxon>
        <taxon>Neoptera</taxon>
        <taxon>Endopterygota</taxon>
        <taxon>Hymenoptera</taxon>
        <taxon>Apocrita</taxon>
        <taxon>Ichneumonoidea</taxon>
        <taxon>Braconidae</taxon>
        <taxon>Opiinae</taxon>
        <taxon>Fopius</taxon>
    </lineage>
</organism>
<feature type="compositionally biased region" description="Polar residues" evidence="1">
    <location>
        <begin position="115"/>
        <end position="125"/>
    </location>
</feature>
<gene>
    <name evidence="3" type="primary">rpoB_2</name>
    <name evidence="3" type="ORF">g.15716</name>
</gene>
<keyword evidence="2" id="KW-0812">Transmembrane</keyword>
<protein>
    <submittedName>
        <fullName evidence="3">RpoB_2 protein</fullName>
    </submittedName>
</protein>
<feature type="region of interest" description="Disordered" evidence="1">
    <location>
        <begin position="93"/>
        <end position="125"/>
    </location>
</feature>
<dbReference type="EMBL" id="GBYB01009561">
    <property type="protein sequence ID" value="JAG79328.1"/>
    <property type="molecule type" value="Transcribed_RNA"/>
</dbReference>
<dbReference type="AlphaFoldDB" id="A0A0C9RQP2"/>
<keyword evidence="2" id="KW-0472">Membrane</keyword>
<proteinExistence type="predicted"/>
<evidence type="ECO:0000256" key="2">
    <source>
        <dbReference type="SAM" id="Phobius"/>
    </source>
</evidence>
<reference evidence="3" key="1">
    <citation type="submission" date="2015-01" db="EMBL/GenBank/DDBJ databases">
        <title>Transcriptome Assembly of Fopius arisanus.</title>
        <authorList>
            <person name="Geib S."/>
        </authorList>
    </citation>
    <scope>NUCLEOTIDE SEQUENCE</scope>
</reference>
<accession>A0A0C9RQP2</accession>
<name>A0A0C9RQP2_9HYME</name>
<keyword evidence="2" id="KW-1133">Transmembrane helix</keyword>